<sequence>MTLGLANKEPQEQDQKQLNNKILEETIQTINQFEEEVFPQAKSSNRKGKQVKIPSRSPNPKIEEKFEQLRTKLYQIQHHYNYALALDNNQLEE</sequence>
<name>A0ACA9M719_9GLOM</name>
<feature type="non-terminal residue" evidence="1">
    <location>
        <position position="93"/>
    </location>
</feature>
<protein>
    <submittedName>
        <fullName evidence="1">14787_t:CDS:1</fullName>
    </submittedName>
</protein>
<reference evidence="1" key="1">
    <citation type="submission" date="2021-06" db="EMBL/GenBank/DDBJ databases">
        <authorList>
            <person name="Kallberg Y."/>
            <person name="Tangrot J."/>
            <person name="Rosling A."/>
        </authorList>
    </citation>
    <scope>NUCLEOTIDE SEQUENCE</scope>
    <source>
        <strain evidence="1">IL203A</strain>
    </source>
</reference>
<gene>
    <name evidence="1" type="ORF">DHETER_LOCUS6168</name>
</gene>
<proteinExistence type="predicted"/>
<dbReference type="Proteomes" id="UP000789702">
    <property type="component" value="Unassembled WGS sequence"/>
</dbReference>
<accession>A0ACA9M719</accession>
<organism evidence="1 2">
    <name type="scientific">Dentiscutata heterogama</name>
    <dbReference type="NCBI Taxonomy" id="1316150"/>
    <lineage>
        <taxon>Eukaryota</taxon>
        <taxon>Fungi</taxon>
        <taxon>Fungi incertae sedis</taxon>
        <taxon>Mucoromycota</taxon>
        <taxon>Glomeromycotina</taxon>
        <taxon>Glomeromycetes</taxon>
        <taxon>Diversisporales</taxon>
        <taxon>Gigasporaceae</taxon>
        <taxon>Dentiscutata</taxon>
    </lineage>
</organism>
<keyword evidence="2" id="KW-1185">Reference proteome</keyword>
<evidence type="ECO:0000313" key="2">
    <source>
        <dbReference type="Proteomes" id="UP000789702"/>
    </source>
</evidence>
<dbReference type="EMBL" id="CAJVPU010007498">
    <property type="protein sequence ID" value="CAG8573539.1"/>
    <property type="molecule type" value="Genomic_DNA"/>
</dbReference>
<evidence type="ECO:0000313" key="1">
    <source>
        <dbReference type="EMBL" id="CAG8573539.1"/>
    </source>
</evidence>
<comment type="caution">
    <text evidence="1">The sequence shown here is derived from an EMBL/GenBank/DDBJ whole genome shotgun (WGS) entry which is preliminary data.</text>
</comment>